<comment type="function">
    <text evidence="11">Catalyzes the addition and repair of the essential 3'-terminal CCA sequence in tRNAs without using a nucleic acid template. Adds these three nucleotides in the order of C, C, and A to the tRNA nucleotide-73, using CTP and ATP as substrates and producing inorganic pyrophosphate. tRNA 3'-terminal CCA addition is required both for tRNA processing and repair. Also involved in tRNA surveillance by mediating tandem CCA addition to generate a CCACCA at the 3' terminus of unstable tRNAs. While stable tRNAs receive only 3'-terminal CCA, unstable tRNAs are marked with CCACCA and rapidly degraded.</text>
</comment>
<reference evidence="16" key="1">
    <citation type="submission" date="2016-11" db="EMBL/GenBank/DDBJ databases">
        <authorList>
            <person name="Papadimitriou K."/>
        </authorList>
    </citation>
    <scope>NUCLEOTIDE SEQUENCE [LARGE SCALE GENOMIC DNA]</scope>
    <source>
        <strain evidence="16">ACA-DC 1533</strain>
    </source>
</reference>
<feature type="binding site" evidence="11">
    <location>
        <position position="35"/>
    </location>
    <ligand>
        <name>CTP</name>
        <dbReference type="ChEBI" id="CHEBI:37563"/>
    </ligand>
</feature>
<evidence type="ECO:0000313" key="15">
    <source>
        <dbReference type="EMBL" id="SFV40633.1"/>
    </source>
</evidence>
<dbReference type="RefSeq" id="WP_056972153.1">
    <property type="nucleotide sequence ID" value="NZ_JBHUGU010000002.1"/>
</dbReference>
<dbReference type="GO" id="GO:0001680">
    <property type="term" value="P:tRNA 3'-terminal CCA addition"/>
    <property type="evidence" value="ECO:0007669"/>
    <property type="project" value="UniProtKB-UniRule"/>
</dbReference>
<feature type="binding site" evidence="11">
    <location>
        <position position="47"/>
    </location>
    <ligand>
        <name>Mg(2+)</name>
        <dbReference type="ChEBI" id="CHEBI:18420"/>
    </ligand>
</feature>
<feature type="binding site" evidence="11">
    <location>
        <position position="168"/>
    </location>
    <ligand>
        <name>ATP</name>
        <dbReference type="ChEBI" id="CHEBI:30616"/>
    </ligand>
</feature>
<feature type="binding site" evidence="11">
    <location>
        <position position="45"/>
    </location>
    <ligand>
        <name>Mg(2+)</name>
        <dbReference type="ChEBI" id="CHEBI:18420"/>
    </ligand>
</feature>
<dbReference type="CDD" id="cd05398">
    <property type="entry name" value="NT_ClassII-CCAase"/>
    <property type="match status" value="1"/>
</dbReference>
<evidence type="ECO:0000256" key="6">
    <source>
        <dbReference type="ARBA" id="ARBA00022741"/>
    </source>
</evidence>
<feature type="binding site" evidence="11">
    <location>
        <position position="32"/>
    </location>
    <ligand>
        <name>ATP</name>
        <dbReference type="ChEBI" id="CHEBI:30616"/>
    </ligand>
</feature>
<dbReference type="HAMAP" id="MF_01263">
    <property type="entry name" value="CCA_bact_type3"/>
    <property type="match status" value="1"/>
</dbReference>
<dbReference type="GO" id="GO:0005524">
    <property type="term" value="F:ATP binding"/>
    <property type="evidence" value="ECO:0007669"/>
    <property type="project" value="UniProtKB-UniRule"/>
</dbReference>
<dbReference type="Gene3D" id="1.20.58.560">
    <property type="match status" value="1"/>
</dbReference>
<dbReference type="Proteomes" id="UP000190935">
    <property type="component" value="Chromosome I"/>
</dbReference>
<evidence type="ECO:0000259" key="12">
    <source>
        <dbReference type="Pfam" id="PF01743"/>
    </source>
</evidence>
<comment type="catalytic activity">
    <reaction evidence="11">
        <text>a tRNA precursor + 2 CTP + ATP = a tRNA with a 3' CCA end + 3 diphosphate</text>
        <dbReference type="Rhea" id="RHEA:14433"/>
        <dbReference type="Rhea" id="RHEA-COMP:10465"/>
        <dbReference type="Rhea" id="RHEA-COMP:10468"/>
        <dbReference type="ChEBI" id="CHEBI:30616"/>
        <dbReference type="ChEBI" id="CHEBI:33019"/>
        <dbReference type="ChEBI" id="CHEBI:37563"/>
        <dbReference type="ChEBI" id="CHEBI:74896"/>
        <dbReference type="ChEBI" id="CHEBI:83071"/>
        <dbReference type="EC" id="2.7.7.72"/>
    </reaction>
</comment>
<dbReference type="Pfam" id="PF12627">
    <property type="entry name" value="PolyA_pol_RNAbd"/>
    <property type="match status" value="1"/>
</dbReference>
<dbReference type="InterPro" id="IPR023068">
    <property type="entry name" value="CCA-adding_enz_firmicutes"/>
</dbReference>
<protein>
    <recommendedName>
        <fullName evidence="11">CCA-adding enzyme</fullName>
        <ecNumber evidence="11">2.7.7.72</ecNumber>
    </recommendedName>
    <alternativeName>
        <fullName evidence="11">CCA tRNA nucleotidyltransferase</fullName>
    </alternativeName>
    <alternativeName>
        <fullName evidence="11">tRNA CCA-pyrophosphorylase</fullName>
    </alternativeName>
    <alternativeName>
        <fullName evidence="11">tRNA adenylyl-/cytidylyl- transferase</fullName>
    </alternativeName>
    <alternativeName>
        <fullName evidence="11">tRNA nucleotidyltransferase</fullName>
    </alternativeName>
    <alternativeName>
        <fullName evidence="11">tRNA-NT</fullName>
    </alternativeName>
</protein>
<keyword evidence="9 11" id="KW-0460">Magnesium</keyword>
<evidence type="ECO:0000259" key="14">
    <source>
        <dbReference type="Pfam" id="PF13735"/>
    </source>
</evidence>
<dbReference type="InterPro" id="IPR032828">
    <property type="entry name" value="PolyA_RNA-bd"/>
</dbReference>
<dbReference type="Gene3D" id="1.10.110.30">
    <property type="match status" value="1"/>
</dbReference>
<accession>A0A1K1KP31</accession>
<evidence type="ECO:0000256" key="10">
    <source>
        <dbReference type="ARBA" id="ARBA00022884"/>
    </source>
</evidence>
<evidence type="ECO:0000256" key="9">
    <source>
        <dbReference type="ARBA" id="ARBA00022842"/>
    </source>
</evidence>
<keyword evidence="7 11" id="KW-0692">RNA repair</keyword>
<feature type="domain" description="Poly A polymerase head" evidence="12">
    <location>
        <begin position="27"/>
        <end position="146"/>
    </location>
</feature>
<dbReference type="PANTHER" id="PTHR46173:SF1">
    <property type="entry name" value="CCA TRNA NUCLEOTIDYLTRANSFERASE 1, MITOCHONDRIAL"/>
    <property type="match status" value="1"/>
</dbReference>
<dbReference type="GeneID" id="95349312"/>
<dbReference type="Gene3D" id="3.30.460.10">
    <property type="entry name" value="Beta Polymerase, domain 2"/>
    <property type="match status" value="1"/>
</dbReference>
<dbReference type="SUPFAM" id="SSF81301">
    <property type="entry name" value="Nucleotidyltransferase"/>
    <property type="match status" value="1"/>
</dbReference>
<evidence type="ECO:0000256" key="7">
    <source>
        <dbReference type="ARBA" id="ARBA00022800"/>
    </source>
</evidence>
<dbReference type="Pfam" id="PF13735">
    <property type="entry name" value="tRNA_NucTran2_2"/>
    <property type="match status" value="1"/>
</dbReference>
<comment type="catalytic activity">
    <reaction evidence="11">
        <text>a tRNA with a 3' CCA end + 2 CTP + ATP = a tRNA with a 3' CCACCA end + 3 diphosphate</text>
        <dbReference type="Rhea" id="RHEA:76235"/>
        <dbReference type="Rhea" id="RHEA-COMP:10468"/>
        <dbReference type="Rhea" id="RHEA-COMP:18655"/>
        <dbReference type="ChEBI" id="CHEBI:30616"/>
        <dbReference type="ChEBI" id="CHEBI:33019"/>
        <dbReference type="ChEBI" id="CHEBI:37563"/>
        <dbReference type="ChEBI" id="CHEBI:83071"/>
        <dbReference type="ChEBI" id="CHEBI:195187"/>
    </reaction>
</comment>
<dbReference type="InterPro" id="IPR050264">
    <property type="entry name" value="Bact_CCA-adding_enz_type3_sf"/>
</dbReference>
<dbReference type="EC" id="2.7.7.72" evidence="11"/>
<comment type="miscellaneous">
    <text evidence="11">A single active site specifically recognizes both ATP and CTP and is responsible for their addition.</text>
</comment>
<feature type="binding site" evidence="11">
    <location>
        <position position="162"/>
    </location>
    <ligand>
        <name>CTP</name>
        <dbReference type="ChEBI" id="CHEBI:37563"/>
    </ligand>
</feature>
<feature type="binding site" evidence="11">
    <location>
        <position position="168"/>
    </location>
    <ligand>
        <name>CTP</name>
        <dbReference type="ChEBI" id="CHEBI:37563"/>
    </ligand>
</feature>
<keyword evidence="5 11" id="KW-0479">Metal-binding</keyword>
<dbReference type="EMBL" id="LT630287">
    <property type="protein sequence ID" value="SFV40633.1"/>
    <property type="molecule type" value="Genomic_DNA"/>
</dbReference>
<dbReference type="PANTHER" id="PTHR46173">
    <property type="entry name" value="CCA TRNA NUCLEOTIDYLTRANSFERASE 1, MITOCHONDRIAL"/>
    <property type="match status" value="1"/>
</dbReference>
<proteinExistence type="inferred from homology"/>
<evidence type="ECO:0000256" key="1">
    <source>
        <dbReference type="ARBA" id="ARBA00001946"/>
    </source>
</evidence>
<dbReference type="GO" id="GO:0000049">
    <property type="term" value="F:tRNA binding"/>
    <property type="evidence" value="ECO:0007669"/>
    <property type="project" value="UniProtKB-UniRule"/>
</dbReference>
<keyword evidence="10 11" id="KW-0694">RNA-binding</keyword>
<feature type="binding site" evidence="11">
    <location>
        <position position="116"/>
    </location>
    <ligand>
        <name>CTP</name>
        <dbReference type="ChEBI" id="CHEBI:37563"/>
    </ligand>
</feature>
<keyword evidence="8 11" id="KW-0067">ATP-binding</keyword>
<comment type="cofactor">
    <cofactor evidence="1 11">
        <name>Mg(2+)</name>
        <dbReference type="ChEBI" id="CHEBI:18420"/>
    </cofactor>
</comment>
<comment type="similarity">
    <text evidence="11">Belongs to the tRNA nucleotidyltransferase/poly(A) polymerase family. Bacterial CCA-adding enzyme type 3 subfamily.</text>
</comment>
<feature type="binding site" evidence="11">
    <location>
        <position position="116"/>
    </location>
    <ligand>
        <name>ATP</name>
        <dbReference type="ChEBI" id="CHEBI:30616"/>
    </ligand>
</feature>
<feature type="binding site" evidence="11">
    <location>
        <position position="159"/>
    </location>
    <ligand>
        <name>ATP</name>
        <dbReference type="ChEBI" id="CHEBI:30616"/>
    </ligand>
</feature>
<comment type="subunit">
    <text evidence="11">Homodimer.</text>
</comment>
<dbReference type="Pfam" id="PF01743">
    <property type="entry name" value="PolyA_pol"/>
    <property type="match status" value="1"/>
</dbReference>
<gene>
    <name evidence="11" type="primary">cca</name>
    <name evidence="15" type="ORF">LAC1533_1213</name>
</gene>
<feature type="binding site" evidence="11">
    <location>
        <position position="32"/>
    </location>
    <ligand>
        <name>CTP</name>
        <dbReference type="ChEBI" id="CHEBI:37563"/>
    </ligand>
</feature>
<dbReference type="Gene3D" id="1.10.246.80">
    <property type="match status" value="1"/>
</dbReference>
<keyword evidence="3 11" id="KW-0819">tRNA processing</keyword>
<dbReference type="InterPro" id="IPR002646">
    <property type="entry name" value="PolA_pol_head_dom"/>
</dbReference>
<dbReference type="AlphaFoldDB" id="A0A1K1KP31"/>
<evidence type="ECO:0000259" key="13">
    <source>
        <dbReference type="Pfam" id="PF12627"/>
    </source>
</evidence>
<keyword evidence="2 11" id="KW-0808">Transferase</keyword>
<dbReference type="KEGG" id="laca:LAC1533_1213"/>
<feature type="binding site" evidence="11">
    <location>
        <position position="162"/>
    </location>
    <ligand>
        <name>ATP</name>
        <dbReference type="ChEBI" id="CHEBI:30616"/>
    </ligand>
</feature>
<keyword evidence="6 11" id="KW-0547">Nucleotide-binding</keyword>
<name>A0A1K1KP31_9LACO</name>
<evidence type="ECO:0000256" key="4">
    <source>
        <dbReference type="ARBA" id="ARBA00022695"/>
    </source>
</evidence>
<dbReference type="GO" id="GO:0042245">
    <property type="term" value="P:RNA repair"/>
    <property type="evidence" value="ECO:0007669"/>
    <property type="project" value="UniProtKB-KW"/>
</dbReference>
<feature type="binding site" evidence="11">
    <location>
        <position position="165"/>
    </location>
    <ligand>
        <name>ATP</name>
        <dbReference type="ChEBI" id="CHEBI:30616"/>
    </ligand>
</feature>
<feature type="domain" description="tRNA nucleotidyltransferase/poly(A) polymerase RNA and SrmB- binding" evidence="13">
    <location>
        <begin position="174"/>
        <end position="230"/>
    </location>
</feature>
<evidence type="ECO:0000256" key="3">
    <source>
        <dbReference type="ARBA" id="ARBA00022694"/>
    </source>
</evidence>
<evidence type="ECO:0000256" key="11">
    <source>
        <dbReference type="HAMAP-Rule" id="MF_01263"/>
    </source>
</evidence>
<dbReference type="InterPro" id="IPR032810">
    <property type="entry name" value="CCA-adding_enz_C"/>
</dbReference>
<evidence type="ECO:0000256" key="5">
    <source>
        <dbReference type="ARBA" id="ARBA00022723"/>
    </source>
</evidence>
<dbReference type="NCBIfam" id="NF009814">
    <property type="entry name" value="PRK13299.1"/>
    <property type="match status" value="1"/>
</dbReference>
<evidence type="ECO:0000256" key="2">
    <source>
        <dbReference type="ARBA" id="ARBA00022679"/>
    </source>
</evidence>
<dbReference type="GO" id="GO:0004810">
    <property type="term" value="F:CCA tRNA nucleotidyltransferase activity"/>
    <property type="evidence" value="ECO:0007669"/>
    <property type="project" value="UniProtKB-UniRule"/>
</dbReference>
<organism evidence="15 16">
    <name type="scientific">Ligilactobacillus acidipiscis</name>
    <dbReference type="NCBI Taxonomy" id="89059"/>
    <lineage>
        <taxon>Bacteria</taxon>
        <taxon>Bacillati</taxon>
        <taxon>Bacillota</taxon>
        <taxon>Bacilli</taxon>
        <taxon>Lactobacillales</taxon>
        <taxon>Lactobacillaceae</taxon>
        <taxon>Ligilactobacillus</taxon>
    </lineage>
</organism>
<sequence length="398" mass="45034">MKVINLPQNFIDARPILEQLQKHGYEAYFVGGSVRDTLLETSINDVDIATSAYPAEVKNIFKRTVDTGIKHGTVMILDHGQGYEVTTFRTESGYQDFRRPDSVTFVRSLKEDLKRRDLTINALAMDPQGNIIDLFGGLNDLKAKTIKAVGQPAARFHEDALRMMRAVRFVSQLGFTLDNQTRLAIKENAPLLTKIAVERIHVEWIKLMLGKDPQKGLNEFLKTQMFQYCLSFKEHEEGLKKIAQLSNLNLHSEIAVWVLIGHFFGLKPEETGQMLREWKSSNEIIADVVKAQKALNHFPVLNPQVLYQTGLPLLLVANQVAKYENNALPEATLSDWYNSLPIKSKKELQLTGTDLIKNLEFKPGPQIGKTINSIEQLVLNGKLPNKKEALLHYTKTVM</sequence>
<dbReference type="InterPro" id="IPR043519">
    <property type="entry name" value="NT_sf"/>
</dbReference>
<dbReference type="SUPFAM" id="SSF81891">
    <property type="entry name" value="Poly A polymerase C-terminal region-like"/>
    <property type="match status" value="1"/>
</dbReference>
<keyword evidence="4 11" id="KW-0548">Nucleotidyltransferase</keyword>
<feature type="binding site" evidence="11">
    <location>
        <position position="165"/>
    </location>
    <ligand>
        <name>CTP</name>
        <dbReference type="ChEBI" id="CHEBI:37563"/>
    </ligand>
</feature>
<evidence type="ECO:0000313" key="16">
    <source>
        <dbReference type="Proteomes" id="UP000190935"/>
    </source>
</evidence>
<feature type="binding site" evidence="11">
    <location>
        <position position="159"/>
    </location>
    <ligand>
        <name>CTP</name>
        <dbReference type="ChEBI" id="CHEBI:37563"/>
    </ligand>
</feature>
<evidence type="ECO:0000256" key="8">
    <source>
        <dbReference type="ARBA" id="ARBA00022840"/>
    </source>
</evidence>
<feature type="domain" description="CCA-adding enzyme C-terminal" evidence="14">
    <location>
        <begin position="249"/>
        <end position="392"/>
    </location>
</feature>
<dbReference type="GO" id="GO:0000287">
    <property type="term" value="F:magnesium ion binding"/>
    <property type="evidence" value="ECO:0007669"/>
    <property type="project" value="UniProtKB-UniRule"/>
</dbReference>
<feature type="binding site" evidence="11">
    <location>
        <position position="35"/>
    </location>
    <ligand>
        <name>ATP</name>
        <dbReference type="ChEBI" id="CHEBI:30616"/>
    </ligand>
</feature>